<dbReference type="Gramene" id="Bra008458.1">
    <property type="protein sequence ID" value="Bra008458.1-P"/>
    <property type="gene ID" value="Bra008458"/>
</dbReference>
<organism evidence="2 3">
    <name type="scientific">Brassica campestris</name>
    <name type="common">Field mustard</name>
    <dbReference type="NCBI Taxonomy" id="3711"/>
    <lineage>
        <taxon>Eukaryota</taxon>
        <taxon>Viridiplantae</taxon>
        <taxon>Streptophyta</taxon>
        <taxon>Embryophyta</taxon>
        <taxon>Tracheophyta</taxon>
        <taxon>Spermatophyta</taxon>
        <taxon>Magnoliopsida</taxon>
        <taxon>eudicotyledons</taxon>
        <taxon>Gunneridae</taxon>
        <taxon>Pentapetalae</taxon>
        <taxon>rosids</taxon>
        <taxon>malvids</taxon>
        <taxon>Brassicales</taxon>
        <taxon>Brassicaceae</taxon>
        <taxon>Brassiceae</taxon>
        <taxon>Brassica</taxon>
    </lineage>
</organism>
<protein>
    <submittedName>
        <fullName evidence="2">Uncharacterized protein</fullName>
    </submittedName>
</protein>
<dbReference type="EnsemblPlants" id="Bra008458.1">
    <property type="protein sequence ID" value="Bra008458.1-P"/>
    <property type="gene ID" value="Bra008458"/>
</dbReference>
<dbReference type="InParanoid" id="M4CW61"/>
<name>M4CW61_BRACM</name>
<dbReference type="OMA" id="NHCASVE"/>
<sequence>MRELEPKMRELVVCVREERAQAGEGEGEGEERARAGEARARAGEARARAEVCVRERERESTGFASEIERERELGDVRDQERERELGDVGARRCVMEFMLLRRAQPRVLHLHREIKARFHSSFSNHCASVEPQILHCRAPSSPESSLTIGIENYNFSPMEKAKHQFSEGDDLNIDAFQDMDIAGSGIWGSDYHDMRMDCDNQEDDLLGEDLEAMEKEDLAPVILFKINI</sequence>
<evidence type="ECO:0000256" key="1">
    <source>
        <dbReference type="SAM" id="MobiDB-lite"/>
    </source>
</evidence>
<keyword evidence="3" id="KW-1185">Reference proteome</keyword>
<reference evidence="2 3" key="1">
    <citation type="journal article" date="2011" name="Nat. Genet.">
        <title>The genome of the mesopolyploid crop species Brassica rapa.</title>
        <authorList>
            <consortium name="Brassica rapa Genome Sequencing Project Consortium"/>
            <person name="Wang X."/>
            <person name="Wang H."/>
            <person name="Wang J."/>
            <person name="Sun R."/>
            <person name="Wu J."/>
            <person name="Liu S."/>
            <person name="Bai Y."/>
            <person name="Mun J.H."/>
            <person name="Bancroft I."/>
            <person name="Cheng F."/>
            <person name="Huang S."/>
            <person name="Li X."/>
            <person name="Hua W."/>
            <person name="Wang J."/>
            <person name="Wang X."/>
            <person name="Freeling M."/>
            <person name="Pires J.C."/>
            <person name="Paterson A.H."/>
            <person name="Chalhoub B."/>
            <person name="Wang B."/>
            <person name="Hayward A."/>
            <person name="Sharpe A.G."/>
            <person name="Park B.S."/>
            <person name="Weisshaar B."/>
            <person name="Liu B."/>
            <person name="Li B."/>
            <person name="Liu B."/>
            <person name="Tong C."/>
            <person name="Song C."/>
            <person name="Duran C."/>
            <person name="Peng C."/>
            <person name="Geng C."/>
            <person name="Koh C."/>
            <person name="Lin C."/>
            <person name="Edwards D."/>
            <person name="Mu D."/>
            <person name="Shen D."/>
            <person name="Soumpourou E."/>
            <person name="Li F."/>
            <person name="Fraser F."/>
            <person name="Conant G."/>
            <person name="Lassalle G."/>
            <person name="King G.J."/>
            <person name="Bonnema G."/>
            <person name="Tang H."/>
            <person name="Wang H."/>
            <person name="Belcram H."/>
            <person name="Zhou H."/>
            <person name="Hirakawa H."/>
            <person name="Abe H."/>
            <person name="Guo H."/>
            <person name="Wang H."/>
            <person name="Jin H."/>
            <person name="Parkin I.A."/>
            <person name="Batley J."/>
            <person name="Kim J.S."/>
            <person name="Just J."/>
            <person name="Li J."/>
            <person name="Xu J."/>
            <person name="Deng J."/>
            <person name="Kim J.A."/>
            <person name="Li J."/>
            <person name="Yu J."/>
            <person name="Meng J."/>
            <person name="Wang J."/>
            <person name="Min J."/>
            <person name="Poulain J."/>
            <person name="Wang J."/>
            <person name="Hatakeyama K."/>
            <person name="Wu K."/>
            <person name="Wang L."/>
            <person name="Fang L."/>
            <person name="Trick M."/>
            <person name="Links M.G."/>
            <person name="Zhao M."/>
            <person name="Jin M."/>
            <person name="Ramchiary N."/>
            <person name="Drou N."/>
            <person name="Berkman P.J."/>
            <person name="Cai Q."/>
            <person name="Huang Q."/>
            <person name="Li R."/>
            <person name="Tabata S."/>
            <person name="Cheng S."/>
            <person name="Zhang S."/>
            <person name="Zhang S."/>
            <person name="Huang S."/>
            <person name="Sato S."/>
            <person name="Sun S."/>
            <person name="Kwon S.J."/>
            <person name="Choi S.R."/>
            <person name="Lee T.H."/>
            <person name="Fan W."/>
            <person name="Zhao X."/>
            <person name="Tan X."/>
            <person name="Xu X."/>
            <person name="Wang Y."/>
            <person name="Qiu Y."/>
            <person name="Yin Y."/>
            <person name="Li Y."/>
            <person name="Du Y."/>
            <person name="Liao Y."/>
            <person name="Lim Y."/>
            <person name="Narusaka Y."/>
            <person name="Wang Y."/>
            <person name="Wang Z."/>
            <person name="Li Z."/>
            <person name="Wang Z."/>
            <person name="Xiong Z."/>
            <person name="Zhang Z."/>
        </authorList>
    </citation>
    <scope>NUCLEOTIDE SEQUENCE [LARGE SCALE GENOMIC DNA]</scope>
    <source>
        <strain evidence="2 3">cv. Chiifu-401-42</strain>
    </source>
</reference>
<accession>M4CW61</accession>
<evidence type="ECO:0000313" key="3">
    <source>
        <dbReference type="Proteomes" id="UP000011750"/>
    </source>
</evidence>
<proteinExistence type="predicted"/>
<evidence type="ECO:0000313" key="2">
    <source>
        <dbReference type="EnsemblPlants" id="Bra008458.1-P"/>
    </source>
</evidence>
<dbReference type="Proteomes" id="UP000011750">
    <property type="component" value="Chromosome A02"/>
</dbReference>
<dbReference type="AlphaFoldDB" id="M4CW61"/>
<feature type="region of interest" description="Disordered" evidence="1">
    <location>
        <begin position="19"/>
        <end position="43"/>
    </location>
</feature>
<feature type="compositionally biased region" description="Basic and acidic residues" evidence="1">
    <location>
        <begin position="30"/>
        <end position="43"/>
    </location>
</feature>
<reference evidence="2" key="3">
    <citation type="submission" date="2023-03" db="UniProtKB">
        <authorList>
            <consortium name="EnsemblPlants"/>
        </authorList>
    </citation>
    <scope>IDENTIFICATION</scope>
    <source>
        <strain evidence="2">cv. Chiifu-401-42</strain>
    </source>
</reference>
<reference evidence="2 3" key="2">
    <citation type="journal article" date="2018" name="Hortic Res">
        <title>Improved Brassica rapa reference genome by single-molecule sequencing and chromosome conformation capture technologies.</title>
        <authorList>
            <person name="Zhang L."/>
            <person name="Cai X."/>
            <person name="Wu J."/>
            <person name="Liu M."/>
            <person name="Grob S."/>
            <person name="Cheng F."/>
            <person name="Liang J."/>
            <person name="Cai C."/>
            <person name="Liu Z."/>
            <person name="Liu B."/>
            <person name="Wang F."/>
            <person name="Li S."/>
            <person name="Liu F."/>
            <person name="Li X."/>
            <person name="Cheng L."/>
            <person name="Yang W."/>
            <person name="Li M.H."/>
            <person name="Grossniklaus U."/>
            <person name="Zheng H."/>
            <person name="Wang X."/>
        </authorList>
    </citation>
    <scope>NUCLEOTIDE SEQUENCE [LARGE SCALE GENOMIC DNA]</scope>
    <source>
        <strain evidence="2 3">cv. Chiifu-401-42</strain>
    </source>
</reference>
<dbReference type="HOGENOM" id="CLU_1216263_0_0_1"/>